<dbReference type="SUPFAM" id="SSF53187">
    <property type="entry name" value="Zn-dependent exopeptidases"/>
    <property type="match status" value="1"/>
</dbReference>
<dbReference type="Gene3D" id="3.40.630.10">
    <property type="entry name" value="Zn peptidases"/>
    <property type="match status" value="1"/>
</dbReference>
<dbReference type="RefSeq" id="WP_359884204.1">
    <property type="nucleotide sequence ID" value="NZ_JBEYHT010000071.1"/>
</dbReference>
<protein>
    <recommendedName>
        <fullName evidence="2">Peptidase M14 domain-containing protein</fullName>
    </recommendedName>
</protein>
<evidence type="ECO:0000313" key="3">
    <source>
        <dbReference type="EMBL" id="BAU88089.1"/>
    </source>
</evidence>
<comment type="caution">
    <text evidence="1">Lacks conserved residue(s) required for the propagation of feature annotation.</text>
</comment>
<dbReference type="Pfam" id="PF00246">
    <property type="entry name" value="Peptidase_M14"/>
    <property type="match status" value="1"/>
</dbReference>
<evidence type="ECO:0000313" key="4">
    <source>
        <dbReference type="Proteomes" id="UP000217676"/>
    </source>
</evidence>
<name>A0A160P7Y2_STRLU</name>
<reference evidence="3 4" key="1">
    <citation type="journal article" date="2016" name="Genome Announc.">
        <title>Complete Genome Sequence of Thiostrepton-Producing Streptomyces laurentii ATCC 31255.</title>
        <authorList>
            <person name="Doi K."/>
            <person name="Fujino Y."/>
            <person name="Nagayoshi Y."/>
            <person name="Ohshima T."/>
            <person name="Ogata S."/>
        </authorList>
    </citation>
    <scope>NUCLEOTIDE SEQUENCE [LARGE SCALE GENOMIC DNA]</scope>
    <source>
        <strain evidence="3 4">ATCC 31255</strain>
    </source>
</reference>
<dbReference type="PROSITE" id="PS52035">
    <property type="entry name" value="PEPTIDASE_M14"/>
    <property type="match status" value="1"/>
</dbReference>
<dbReference type="Proteomes" id="UP000217676">
    <property type="component" value="Chromosome"/>
</dbReference>
<keyword evidence="4" id="KW-1185">Reference proteome</keyword>
<proteinExistence type="inferred from homology"/>
<dbReference type="InterPro" id="IPR000834">
    <property type="entry name" value="Peptidase_M14"/>
</dbReference>
<dbReference type="EMBL" id="AP017424">
    <property type="protein sequence ID" value="BAU88089.1"/>
    <property type="molecule type" value="Genomic_DNA"/>
</dbReference>
<dbReference type="KEGG" id="slau:SLA_7223"/>
<dbReference type="AlphaFoldDB" id="A0A160P7Y2"/>
<gene>
    <name evidence="3" type="ORF">SLA_7223</name>
</gene>
<dbReference type="GO" id="GO:0006508">
    <property type="term" value="P:proteolysis"/>
    <property type="evidence" value="ECO:0007669"/>
    <property type="project" value="InterPro"/>
</dbReference>
<organism evidence="3 4">
    <name type="scientific">Streptomyces laurentii</name>
    <dbReference type="NCBI Taxonomy" id="39478"/>
    <lineage>
        <taxon>Bacteria</taxon>
        <taxon>Bacillati</taxon>
        <taxon>Actinomycetota</taxon>
        <taxon>Actinomycetes</taxon>
        <taxon>Kitasatosporales</taxon>
        <taxon>Streptomycetaceae</taxon>
        <taxon>Streptomyces</taxon>
    </lineage>
</organism>
<evidence type="ECO:0000256" key="1">
    <source>
        <dbReference type="PROSITE-ProRule" id="PRU01379"/>
    </source>
</evidence>
<feature type="domain" description="Peptidase M14" evidence="2">
    <location>
        <begin position="14"/>
        <end position="301"/>
    </location>
</feature>
<evidence type="ECO:0000259" key="2">
    <source>
        <dbReference type="PROSITE" id="PS52035"/>
    </source>
</evidence>
<accession>A0A160P7Y2</accession>
<dbReference type="GO" id="GO:0008270">
    <property type="term" value="F:zinc ion binding"/>
    <property type="evidence" value="ECO:0007669"/>
    <property type="project" value="InterPro"/>
</dbReference>
<comment type="similarity">
    <text evidence="1">Belongs to the peptidase M14 family.</text>
</comment>
<dbReference type="GO" id="GO:0004181">
    <property type="term" value="F:metallocarboxypeptidase activity"/>
    <property type="evidence" value="ECO:0007669"/>
    <property type="project" value="InterPro"/>
</dbReference>
<sequence length="427" mass="45564">MTRHLDTAAYVGDRPPTLDELGLALHGIAAEHPGVCSLQEFGRSRAGRPMTMLTVPGGPLPVLVLGAPHPNEPIGMATALALARYVTGHAEARERVTWHIVGCADPDGVAANESWWAATPWPPSLEAYHRGLYRPPAAAQPEWTFPTSHFTATLPETRAVMGVIDAVRPALTVSLHNADSSGTFLLTSRAEPWLAEVMADIAGSHGLPVEGSPMDCIDLPPQGKGVFVLPDLTPPKATGSEEGTWGHTGASSAHYTDRHGGLGILPEVPMWATTPIDLPSEKAVCFLTEAHDALGRLIDRLPQSQDLFFLNAAIETRSILPRMAELIRENSEAGSGQDLALLIPCRAAGMLLRHIDQCLATDPKSPRLHAVRDGVDAFLRAWCRRAEQALRPRPLPLSRTAGYQLAMILAVAERLAAAPAGPSGTAT</sequence>